<proteinExistence type="predicted"/>
<accession>G5K1N7</accession>
<dbReference type="OrthoDB" id="1999899at2"/>
<organism evidence="1 2">
    <name type="scientific">Streptococcus ictaluri 707-05</name>
    <dbReference type="NCBI Taxonomy" id="764299"/>
    <lineage>
        <taxon>Bacteria</taxon>
        <taxon>Bacillati</taxon>
        <taxon>Bacillota</taxon>
        <taxon>Bacilli</taxon>
        <taxon>Lactobacillales</taxon>
        <taxon>Streptococcaceae</taxon>
        <taxon>Streptococcus</taxon>
    </lineage>
</organism>
<dbReference type="Proteomes" id="UP000003330">
    <property type="component" value="Unassembled WGS sequence"/>
</dbReference>
<keyword evidence="2" id="KW-1185">Reference proteome</keyword>
<evidence type="ECO:0000313" key="2">
    <source>
        <dbReference type="Proteomes" id="UP000003330"/>
    </source>
</evidence>
<name>G5K1N7_9STRE</name>
<dbReference type="AlphaFoldDB" id="G5K1N7"/>
<dbReference type="eggNOG" id="ENOG502ZC5E">
    <property type="taxonomic scope" value="Bacteria"/>
</dbReference>
<protein>
    <submittedName>
        <fullName evidence="1">Uncharacterized protein</fullName>
    </submittedName>
</protein>
<comment type="caution">
    <text evidence="1">The sequence shown here is derived from an EMBL/GenBank/DDBJ whole genome shotgun (WGS) entry which is preliminary data.</text>
</comment>
<dbReference type="EMBL" id="AEUX02000005">
    <property type="protein sequence ID" value="EHI70163.1"/>
    <property type="molecule type" value="Genomic_DNA"/>
</dbReference>
<gene>
    <name evidence="1" type="ORF">STRIC_2295</name>
</gene>
<dbReference type="Gene3D" id="2.60.40.3620">
    <property type="match status" value="1"/>
</dbReference>
<sequence length="227" mass="25252">MQELFVLVLTACSSSNDAKKSEDSQKTSQNQMKVTFYDADGKTVLKTKEVASLKGIQDYQPKKSGKHFEGWYLKPDLSRKLMSKAELRPDMSLFAGFSEAKEDTRDFVIVGNGSSDLLKASNWGGNVTEAHQFKKEWDGKVNTYTLTAKLAKDDEFQFAKNGKWEHQRGFGYLASGDKDGETYLSNSSGLGDVSLKQANIKVAKAGTYRFTLITHPADDQYDTNLTA</sequence>
<evidence type="ECO:0000313" key="1">
    <source>
        <dbReference type="EMBL" id="EHI70163.1"/>
    </source>
</evidence>
<reference evidence="1 2" key="1">
    <citation type="journal article" date="2014" name="Int. J. Syst. Evol. Microbiol.">
        <title>Phylogenomics and the dynamic genome evolution of the genus Streptococcus.</title>
        <authorList>
            <consortium name="The Broad Institute Genome Sequencing Platform"/>
            <person name="Richards V.P."/>
            <person name="Palmer S.R."/>
            <person name="Pavinski Bitar P.D."/>
            <person name="Qin X."/>
            <person name="Weinstock G.M."/>
            <person name="Highlander S.K."/>
            <person name="Town C.D."/>
            <person name="Burne R.A."/>
            <person name="Stanhope M.J."/>
        </authorList>
    </citation>
    <scope>NUCLEOTIDE SEQUENCE [LARGE SCALE GENOMIC DNA]</scope>
    <source>
        <strain evidence="1 2">707-05</strain>
    </source>
</reference>